<reference evidence="1" key="1">
    <citation type="submission" date="2022-10" db="EMBL/GenBank/DDBJ databases">
        <title>Novel sulphate-reducing endosymbionts in the free-living metamonad Anaeramoeba.</title>
        <authorList>
            <person name="Jerlstrom-Hultqvist J."/>
            <person name="Cepicka I."/>
            <person name="Gallot-Lavallee L."/>
            <person name="Salas-Leiva D."/>
            <person name="Curtis B.A."/>
            <person name="Zahonova K."/>
            <person name="Pipaliya S."/>
            <person name="Dacks J."/>
            <person name="Roger A.J."/>
        </authorList>
    </citation>
    <scope>NUCLEOTIDE SEQUENCE</scope>
    <source>
        <strain evidence="1">BMAN</strain>
    </source>
</reference>
<dbReference type="InterPro" id="IPR043129">
    <property type="entry name" value="ATPase_NBD"/>
</dbReference>
<dbReference type="OrthoDB" id="3057171at2759"/>
<organism evidence="1 2">
    <name type="scientific">Anaeramoeba ignava</name>
    <name type="common">Anaerobic marine amoeba</name>
    <dbReference type="NCBI Taxonomy" id="1746090"/>
    <lineage>
        <taxon>Eukaryota</taxon>
        <taxon>Metamonada</taxon>
        <taxon>Anaeramoebidae</taxon>
        <taxon>Anaeramoeba</taxon>
    </lineage>
</organism>
<dbReference type="Gene3D" id="3.30.420.40">
    <property type="match status" value="2"/>
</dbReference>
<dbReference type="SUPFAM" id="SSF53067">
    <property type="entry name" value="Actin-like ATPase domain"/>
    <property type="match status" value="2"/>
</dbReference>
<name>A0A9Q0RCZ1_ANAIG</name>
<proteinExistence type="predicted"/>
<dbReference type="InterPro" id="IPR004000">
    <property type="entry name" value="Actin"/>
</dbReference>
<dbReference type="Gene3D" id="3.90.640.10">
    <property type="entry name" value="Actin, Chain A, domain 4"/>
    <property type="match status" value="1"/>
</dbReference>
<dbReference type="Proteomes" id="UP001149090">
    <property type="component" value="Unassembled WGS sequence"/>
</dbReference>
<dbReference type="PRINTS" id="PR00190">
    <property type="entry name" value="ACTIN"/>
</dbReference>
<dbReference type="Pfam" id="PF00022">
    <property type="entry name" value="Actin"/>
    <property type="match status" value="1"/>
</dbReference>
<accession>A0A9Q0RCZ1</accession>
<comment type="caution">
    <text evidence="1">The sequence shown here is derived from an EMBL/GenBank/DDBJ whole genome shotgun (WGS) entry which is preliminary data.</text>
</comment>
<dbReference type="EMBL" id="JAPDFW010000067">
    <property type="protein sequence ID" value="KAJ5075073.1"/>
    <property type="molecule type" value="Genomic_DNA"/>
</dbReference>
<evidence type="ECO:0000313" key="1">
    <source>
        <dbReference type="EMBL" id="KAJ5075073.1"/>
    </source>
</evidence>
<sequence length="182" mass="21115">MIEEDIDYQAIVIDNGSFEIRSVIQFKKELLKIGIIWRKCGIISFYNELKIAPEEHPVLIADSPFNPRNLKKKIQEIMFETFNTPAFYLGNSGILTLYSTGRTTGFVFGIGHEITFTEPIYEGYEIYNIIDQYQFGGNDLTNYLIKLLKEQDYSFDKSSDIEIAKKILKKNYVIVLLIFNKN</sequence>
<dbReference type="AlphaFoldDB" id="A0A9Q0RCZ1"/>
<dbReference type="CDD" id="cd10169">
    <property type="entry name" value="ASKHA_NBD_actin-like"/>
    <property type="match status" value="1"/>
</dbReference>
<dbReference type="PANTHER" id="PTHR11937">
    <property type="entry name" value="ACTIN"/>
    <property type="match status" value="1"/>
</dbReference>
<gene>
    <name evidence="1" type="ORF">M0811_07778</name>
</gene>
<keyword evidence="2" id="KW-1185">Reference proteome</keyword>
<evidence type="ECO:0000313" key="2">
    <source>
        <dbReference type="Proteomes" id="UP001149090"/>
    </source>
</evidence>
<protein>
    <submittedName>
        <fullName evidence="1">Actin-10-related</fullName>
    </submittedName>
</protein>